<proteinExistence type="predicted"/>
<feature type="region of interest" description="Disordered" evidence="1">
    <location>
        <begin position="861"/>
        <end position="881"/>
    </location>
</feature>
<feature type="transmembrane region" description="Helical" evidence="2">
    <location>
        <begin position="110"/>
        <end position="131"/>
    </location>
</feature>
<feature type="transmembrane region" description="Helical" evidence="2">
    <location>
        <begin position="390"/>
        <end position="406"/>
    </location>
</feature>
<gene>
    <name evidence="3" type="ORF">HC246_21625</name>
</gene>
<keyword evidence="2" id="KW-0812">Transmembrane</keyword>
<feature type="transmembrane region" description="Helical" evidence="2">
    <location>
        <begin position="261"/>
        <end position="279"/>
    </location>
</feature>
<dbReference type="Gene3D" id="1.50.10.10">
    <property type="match status" value="1"/>
</dbReference>
<dbReference type="RefSeq" id="WP_169365492.1">
    <property type="nucleotide sequence ID" value="NZ_JAAVJL010000003.1"/>
</dbReference>
<dbReference type="EMBL" id="JAAVJL010000003">
    <property type="protein sequence ID" value="NMF60554.1"/>
    <property type="molecule type" value="Genomic_DNA"/>
</dbReference>
<evidence type="ECO:0000313" key="4">
    <source>
        <dbReference type="Proteomes" id="UP000738376"/>
    </source>
</evidence>
<keyword evidence="2" id="KW-1133">Transmembrane helix</keyword>
<reference evidence="3 4" key="1">
    <citation type="submission" date="2020-03" db="EMBL/GenBank/DDBJ databases">
        <title>Draft Genome Sequence of 2-Methylisoborneol Producing Pseudanabaena yagii Strain GIHE-NHR1 Isolated from North Han River in South Korea.</title>
        <authorList>
            <person name="Jeong J."/>
        </authorList>
    </citation>
    <scope>NUCLEOTIDE SEQUENCE [LARGE SCALE GENOMIC DNA]</scope>
    <source>
        <strain evidence="3 4">GIHE-NHR1</strain>
    </source>
</reference>
<feature type="transmembrane region" description="Helical" evidence="2">
    <location>
        <begin position="366"/>
        <end position="385"/>
    </location>
</feature>
<keyword evidence="4" id="KW-1185">Reference proteome</keyword>
<protein>
    <recommendedName>
        <fullName evidence="5">Glycosyltransferase RgtA/B/C/D-like domain-containing protein</fullName>
    </recommendedName>
</protein>
<accession>A0ABX1M0K0</accession>
<organism evidence="3 4">
    <name type="scientific">Pseudanabaena yagii GIHE-NHR1</name>
    <dbReference type="NCBI Taxonomy" id="2722753"/>
    <lineage>
        <taxon>Bacteria</taxon>
        <taxon>Bacillati</taxon>
        <taxon>Cyanobacteriota</taxon>
        <taxon>Cyanophyceae</taxon>
        <taxon>Pseudanabaenales</taxon>
        <taxon>Pseudanabaenaceae</taxon>
        <taxon>Pseudanabaena</taxon>
        <taxon>Pseudanabaena yagii</taxon>
    </lineage>
</organism>
<evidence type="ECO:0008006" key="5">
    <source>
        <dbReference type="Google" id="ProtNLM"/>
    </source>
</evidence>
<evidence type="ECO:0000256" key="2">
    <source>
        <dbReference type="SAM" id="Phobius"/>
    </source>
</evidence>
<feature type="transmembrane region" description="Helical" evidence="2">
    <location>
        <begin position="342"/>
        <end position="360"/>
    </location>
</feature>
<comment type="caution">
    <text evidence="3">The sequence shown here is derived from an EMBL/GenBank/DDBJ whole genome shotgun (WGS) entry which is preliminary data.</text>
</comment>
<name>A0ABX1M0K0_9CYAN</name>
<evidence type="ECO:0000313" key="3">
    <source>
        <dbReference type="EMBL" id="NMF60554.1"/>
    </source>
</evidence>
<feature type="transmembrane region" description="Helical" evidence="2">
    <location>
        <begin position="313"/>
        <end position="335"/>
    </location>
</feature>
<feature type="transmembrane region" description="Helical" evidence="2">
    <location>
        <begin position="24"/>
        <end position="43"/>
    </location>
</feature>
<feature type="compositionally biased region" description="Low complexity" evidence="1">
    <location>
        <begin position="867"/>
        <end position="880"/>
    </location>
</feature>
<feature type="transmembrane region" description="Helical" evidence="2">
    <location>
        <begin position="190"/>
        <end position="215"/>
    </location>
</feature>
<dbReference type="InterPro" id="IPR008928">
    <property type="entry name" value="6-hairpin_glycosidase_sf"/>
</dbReference>
<feature type="transmembrane region" description="Helical" evidence="2">
    <location>
        <begin position="166"/>
        <end position="183"/>
    </location>
</feature>
<evidence type="ECO:0000256" key="1">
    <source>
        <dbReference type="SAM" id="MobiDB-lite"/>
    </source>
</evidence>
<dbReference type="InterPro" id="IPR012341">
    <property type="entry name" value="6hp_glycosidase-like_sf"/>
</dbReference>
<feature type="transmembrane region" description="Helical" evidence="2">
    <location>
        <begin position="221"/>
        <end position="240"/>
    </location>
</feature>
<sequence length="1105" mass="122555">MNKLKAINFNFAPPLANFIRQYRIDILIIVGLAIAIAISTYIGTYKLPTPLFTDLYAQDVWFGGDIPTVFGNLTSLNSDFGRNNKHPLFPLIVFPLVFLTGKLFHLDPLAAARLVAVGVSTFWIGALYALFRIMGCYRLDATLLSLVGAVSAASIFWLIIPESFPLASLTFILGLAFVTLAQFRPFTGAWYIAINVITVSITITNSMVGILATLVNNRWKKAIQIFVGSLLLATGLWILQRIVFTNSGFPFQPGTFIGEKKFIATPSGGILSFLSAFFYQTMVMPATQFGDFAIRPDWIKIEANLLAPASGSLWGTAAIVSWTALLGLGLWAFATIKQHNKLRIVLGLTLLAQLGMHSIYGADETFIYSLHFIPLLLTVVAFSLLTRLRIISLILAVILIVSAGINNRTQFTTIAANLWNYGTPQQQVEAQIKLRPDDFGLRNAGHVVLASPTSSTTNKSFHDIGGSFSPQAGSFGVSIWVVDRQGNIKTTSDRLPVNEIQQQFTDFAPQKAPKILTKTKYYEASWSLPKAGIWQLNLKSLTSADDRLVIAIRSVGPAGAAIPSLDWNGNRLLISDRWVIKDIPKQAKVYLGSESTSGWSREQSNRSQWQDPHGWGYARIELNPSDNASVLIEDNQAIADIETPSTALTSNLVLDLPDPQFVDSLKSQIAHLTMGIVGNRTYPTDPVSYPLSRFRDGAYQMVALARAGQLDLAKQLSPYFAENDFINSTLPEADIPALGIWALEEVAIALKQPDYDRWLWSHIQRKAKLIGDMLATNRPGYPILSAAKFPFAENSELVRVDLSSGKMENVPNAINIDPSANVISYRALLDAATLADRLKQSESAKLWRLQAEKLKAVWQKDNPISTQSAPQQPKSKAPQPEFSAFTDGLWPSGIAEGDRNALNQVFQKRWEGLRDKTGAFRPSTPSMQANIAEAHQWVMLDQPDRLWQALKWIWQNQASSGLYTWASDRDDPSDRALPKSFSQWQRLRGRVNPTQLTPHYWTSAEMLLLQLDMLSYVNRSTNTPTLIIGAGIPKDWLNKSISIKNQLLDGNLVDWNWDGKQINVQIKGESLDIKLGSSFPNGTQLKVEILPKESKESKEIPQVKQ</sequence>
<dbReference type="Proteomes" id="UP000738376">
    <property type="component" value="Unassembled WGS sequence"/>
</dbReference>
<dbReference type="SUPFAM" id="SSF48208">
    <property type="entry name" value="Six-hairpin glycosidases"/>
    <property type="match status" value="1"/>
</dbReference>
<keyword evidence="2" id="KW-0472">Membrane</keyword>
<feature type="transmembrane region" description="Helical" evidence="2">
    <location>
        <begin position="143"/>
        <end position="160"/>
    </location>
</feature>